<name>A0A4U5NTQ0_STECR</name>
<evidence type="ECO:0000313" key="1">
    <source>
        <dbReference type="EMBL" id="TKR86878.1"/>
    </source>
</evidence>
<accession>A0A4U5NTQ0</accession>
<dbReference type="AlphaFoldDB" id="A0A4U5NTQ0"/>
<dbReference type="Proteomes" id="UP000298663">
    <property type="component" value="Unassembled WGS sequence"/>
</dbReference>
<keyword evidence="2" id="KW-1185">Reference proteome</keyword>
<gene>
    <name evidence="1" type="ORF">L596_011383</name>
</gene>
<reference evidence="1 2" key="2">
    <citation type="journal article" date="2019" name="G3 (Bethesda)">
        <title>Hybrid Assembly of the Genome of the Entomopathogenic Nematode Steinernema carpocapsae Identifies the X-Chromosome.</title>
        <authorList>
            <person name="Serra L."/>
            <person name="Macchietto M."/>
            <person name="Macias-Munoz A."/>
            <person name="McGill C.J."/>
            <person name="Rodriguez I.M."/>
            <person name="Rodriguez B."/>
            <person name="Murad R."/>
            <person name="Mortazavi A."/>
        </authorList>
    </citation>
    <scope>NUCLEOTIDE SEQUENCE [LARGE SCALE GENOMIC DNA]</scope>
    <source>
        <strain evidence="1 2">ALL</strain>
    </source>
</reference>
<sequence>MTHAVEEGIGEVYFRRRRELVWSDLGPGQRINLGNDRWGSVFGIQNDGLRNTFGSKMVCLNWLKHF</sequence>
<dbReference type="EMBL" id="AZBU02000003">
    <property type="protein sequence ID" value="TKR86878.1"/>
    <property type="molecule type" value="Genomic_DNA"/>
</dbReference>
<reference evidence="1 2" key="1">
    <citation type="journal article" date="2015" name="Genome Biol.">
        <title>Comparative genomics of Steinernema reveals deeply conserved gene regulatory networks.</title>
        <authorList>
            <person name="Dillman A.R."/>
            <person name="Macchietto M."/>
            <person name="Porter C.F."/>
            <person name="Rogers A."/>
            <person name="Williams B."/>
            <person name="Antoshechkin I."/>
            <person name="Lee M.M."/>
            <person name="Goodwin Z."/>
            <person name="Lu X."/>
            <person name="Lewis E.E."/>
            <person name="Goodrich-Blair H."/>
            <person name="Stock S.P."/>
            <person name="Adams B.J."/>
            <person name="Sternberg P.W."/>
            <person name="Mortazavi A."/>
        </authorList>
    </citation>
    <scope>NUCLEOTIDE SEQUENCE [LARGE SCALE GENOMIC DNA]</scope>
    <source>
        <strain evidence="1 2">ALL</strain>
    </source>
</reference>
<protein>
    <submittedName>
        <fullName evidence="1">Uncharacterized protein</fullName>
    </submittedName>
</protein>
<evidence type="ECO:0000313" key="2">
    <source>
        <dbReference type="Proteomes" id="UP000298663"/>
    </source>
</evidence>
<comment type="caution">
    <text evidence="1">The sequence shown here is derived from an EMBL/GenBank/DDBJ whole genome shotgun (WGS) entry which is preliminary data.</text>
</comment>
<proteinExistence type="predicted"/>
<organism evidence="1 2">
    <name type="scientific">Steinernema carpocapsae</name>
    <name type="common">Entomopathogenic nematode</name>
    <dbReference type="NCBI Taxonomy" id="34508"/>
    <lineage>
        <taxon>Eukaryota</taxon>
        <taxon>Metazoa</taxon>
        <taxon>Ecdysozoa</taxon>
        <taxon>Nematoda</taxon>
        <taxon>Chromadorea</taxon>
        <taxon>Rhabditida</taxon>
        <taxon>Tylenchina</taxon>
        <taxon>Panagrolaimomorpha</taxon>
        <taxon>Strongyloidoidea</taxon>
        <taxon>Steinernematidae</taxon>
        <taxon>Steinernema</taxon>
    </lineage>
</organism>